<dbReference type="RefSeq" id="XP_052128296.1">
    <property type="nucleotide sequence ID" value="XM_052272336.1"/>
</dbReference>
<dbReference type="GeneID" id="127750503"/>
<reference evidence="3" key="1">
    <citation type="submission" date="2025-08" db="UniProtKB">
        <authorList>
            <consortium name="RefSeq"/>
        </authorList>
    </citation>
    <scope>IDENTIFICATION</scope>
    <source>
        <tissue evidence="3">Whole organism</tissue>
    </source>
</reference>
<evidence type="ECO:0000313" key="3">
    <source>
        <dbReference type="RefSeq" id="XP_052128296.1"/>
    </source>
</evidence>
<protein>
    <submittedName>
        <fullName evidence="3">Uncharacterized protein LOC127750503</fullName>
    </submittedName>
</protein>
<dbReference type="KEGG" id="foc:127750503"/>
<dbReference type="AlphaFoldDB" id="A0A9C6X352"/>
<accession>A0A9C6X352</accession>
<proteinExistence type="predicted"/>
<name>A0A9C6X352_FRAOC</name>
<feature type="non-terminal residue" evidence="3">
    <location>
        <position position="1"/>
    </location>
</feature>
<feature type="compositionally biased region" description="Basic and acidic residues" evidence="1">
    <location>
        <begin position="244"/>
        <end position="290"/>
    </location>
</feature>
<dbReference type="OrthoDB" id="4327074at2759"/>
<evidence type="ECO:0000256" key="1">
    <source>
        <dbReference type="SAM" id="MobiDB-lite"/>
    </source>
</evidence>
<sequence>CKRLEIVLIALYPNSTHILQPCDVAAFRPLKASWNKSLLAWRRAHPTEALTKLHIGPILKTALQKDMTVTIQNGFRATGLFPFNPDAVNYSKWKGHQRQTNATDVSSATPKKAITLEDFRQIVGEEAMTVVEKNADDTTECPAELALCRLYRALSNPEESTQDVTRKEDGPSSLPDDVTLDVDISIVREEPISETEDPDDPEPRPHSSSSGSSDLQGVLQWPHSPKRKGKRQTEKMPYVITSKRWKDLQDEKDRKRNEEARLKAERAELRLAKRAEKDAVMAEKAAERQRKSSQAPGTRKTRQSR</sequence>
<keyword evidence="2" id="KW-1185">Reference proteome</keyword>
<gene>
    <name evidence="3" type="primary">LOC127750503</name>
</gene>
<feature type="region of interest" description="Disordered" evidence="1">
    <location>
        <begin position="157"/>
        <end position="305"/>
    </location>
</feature>
<organism evidence="2 3">
    <name type="scientific">Frankliniella occidentalis</name>
    <name type="common">Western flower thrips</name>
    <name type="synonym">Euthrips occidentalis</name>
    <dbReference type="NCBI Taxonomy" id="133901"/>
    <lineage>
        <taxon>Eukaryota</taxon>
        <taxon>Metazoa</taxon>
        <taxon>Ecdysozoa</taxon>
        <taxon>Arthropoda</taxon>
        <taxon>Hexapoda</taxon>
        <taxon>Insecta</taxon>
        <taxon>Pterygota</taxon>
        <taxon>Neoptera</taxon>
        <taxon>Paraneoptera</taxon>
        <taxon>Thysanoptera</taxon>
        <taxon>Terebrantia</taxon>
        <taxon>Thripoidea</taxon>
        <taxon>Thripidae</taxon>
        <taxon>Frankliniella</taxon>
    </lineage>
</organism>
<dbReference type="Proteomes" id="UP000504606">
    <property type="component" value="Unplaced"/>
</dbReference>
<evidence type="ECO:0000313" key="2">
    <source>
        <dbReference type="Proteomes" id="UP000504606"/>
    </source>
</evidence>